<evidence type="ECO:0000313" key="3">
    <source>
        <dbReference type="Proteomes" id="UP001642405"/>
    </source>
</evidence>
<proteinExistence type="predicted"/>
<dbReference type="Proteomes" id="UP001642405">
    <property type="component" value="Unassembled WGS sequence"/>
</dbReference>
<accession>A0ABP0CJ55</accession>
<reference evidence="2 3" key="1">
    <citation type="submission" date="2024-01" db="EMBL/GenBank/DDBJ databases">
        <authorList>
            <person name="Allen C."/>
            <person name="Tagirdzhanova G."/>
        </authorList>
    </citation>
    <scope>NUCLEOTIDE SEQUENCE [LARGE SCALE GENOMIC DNA]</scope>
</reference>
<evidence type="ECO:0000256" key="1">
    <source>
        <dbReference type="SAM" id="MobiDB-lite"/>
    </source>
</evidence>
<feature type="region of interest" description="Disordered" evidence="1">
    <location>
        <begin position="266"/>
        <end position="286"/>
    </location>
</feature>
<sequence length="521" mass="57246">MLYYPSTPRLLGRTSGGIKEWFFLANPPDRYAYPWGPEVVLKAATAVGPMGRHLIHSVWTTSTLDKVQNALTPLDWTSIDVLRMGEARLPVEERTVVVWVGVNPQVVPTTQWELYAHVLRNIREALDADGLQDVECELRASRVSLGAGPRLLLPAQGKERQRQSDHEAQVSQTVATTVGQSISPQSALHKEGTLGLYLAPAPGHNSLSSNTASKMVWGLTCHHVVLPEHSDNVSSTGNGGQDSNRLKVVLPGAAPMQNAFDRVNDLLDNPSESKDTAQRLGAPKSTLEALSASSEAREIGYIYRSPPMAVDEDKRFTKDWALVALDKAKFPPEFSFENVVDIETDKPSTFQLRQEVRKALGSDKFIFPPDGQMRLKGVIPPREILGGPISHSLVTTRRGDERLIVLKRGRSTDLTAGVALDVESVVRTSFGDEPMISSKWTIIDIRQAKPDPNKQKLPLFSETGDSGAIVFDLRGRVGGMITVGTSATQRAIRGYDLTYATPFERLYKAIELDLGHPVYIC</sequence>
<organism evidence="2 3">
    <name type="scientific">Sporothrix curviconia</name>
    <dbReference type="NCBI Taxonomy" id="1260050"/>
    <lineage>
        <taxon>Eukaryota</taxon>
        <taxon>Fungi</taxon>
        <taxon>Dikarya</taxon>
        <taxon>Ascomycota</taxon>
        <taxon>Pezizomycotina</taxon>
        <taxon>Sordariomycetes</taxon>
        <taxon>Sordariomycetidae</taxon>
        <taxon>Ophiostomatales</taxon>
        <taxon>Ophiostomataceae</taxon>
        <taxon>Sporothrix</taxon>
    </lineage>
</organism>
<protein>
    <submittedName>
        <fullName evidence="2">Uncharacterized protein</fullName>
    </submittedName>
</protein>
<gene>
    <name evidence="2" type="ORF">SCUCBS95973_008139</name>
</gene>
<keyword evidence="3" id="KW-1185">Reference proteome</keyword>
<name>A0ABP0CJ55_9PEZI</name>
<comment type="caution">
    <text evidence="2">The sequence shown here is derived from an EMBL/GenBank/DDBJ whole genome shotgun (WGS) entry which is preliminary data.</text>
</comment>
<evidence type="ECO:0000313" key="2">
    <source>
        <dbReference type="EMBL" id="CAK7232075.1"/>
    </source>
</evidence>
<dbReference type="EMBL" id="CAWUHB010000062">
    <property type="protein sequence ID" value="CAK7232075.1"/>
    <property type="molecule type" value="Genomic_DNA"/>
</dbReference>